<dbReference type="GO" id="GO:0017168">
    <property type="term" value="F:5-oxoprolinase (ATP-hydrolyzing) activity"/>
    <property type="evidence" value="ECO:0007669"/>
    <property type="project" value="TreeGrafter"/>
</dbReference>
<dbReference type="GO" id="GO:0005829">
    <property type="term" value="C:cytosol"/>
    <property type="evidence" value="ECO:0007669"/>
    <property type="project" value="TreeGrafter"/>
</dbReference>
<dbReference type="Pfam" id="PF19278">
    <property type="entry name" value="Hydant_A_C"/>
    <property type="match status" value="1"/>
</dbReference>
<evidence type="ECO:0000259" key="3">
    <source>
        <dbReference type="Pfam" id="PF02538"/>
    </source>
</evidence>
<keyword evidence="1" id="KW-0175">Coiled coil</keyword>
<dbReference type="VEuPathDB" id="FungiDB:MFRU_016g01300"/>
<feature type="domain" description="Hydantoinase B/oxoprolinase" evidence="3">
    <location>
        <begin position="358"/>
        <end position="503"/>
    </location>
</feature>
<dbReference type="Pfam" id="PF01968">
    <property type="entry name" value="Hydantoinase_A"/>
    <property type="match status" value="1"/>
</dbReference>
<evidence type="ECO:0000259" key="4">
    <source>
        <dbReference type="Pfam" id="PF19278"/>
    </source>
</evidence>
<feature type="domain" description="Hydantoinase A/oxoprolinase" evidence="2">
    <location>
        <begin position="1"/>
        <end position="124"/>
    </location>
</feature>
<evidence type="ECO:0000256" key="1">
    <source>
        <dbReference type="SAM" id="Coils"/>
    </source>
</evidence>
<dbReference type="InterPro" id="IPR045079">
    <property type="entry name" value="Oxoprolinase-like"/>
</dbReference>
<feature type="domain" description="Acetophenone carboxylase-like C-terminal" evidence="4">
    <location>
        <begin position="257"/>
        <end position="312"/>
    </location>
</feature>
<organism evidence="5 6">
    <name type="scientific">Monilinia fructicola</name>
    <name type="common">Brown rot fungus</name>
    <name type="synonym">Ciboria fructicola</name>
    <dbReference type="NCBI Taxonomy" id="38448"/>
    <lineage>
        <taxon>Eukaryota</taxon>
        <taxon>Fungi</taxon>
        <taxon>Dikarya</taxon>
        <taxon>Ascomycota</taxon>
        <taxon>Pezizomycotina</taxon>
        <taxon>Leotiomycetes</taxon>
        <taxon>Helotiales</taxon>
        <taxon>Sclerotiniaceae</taxon>
        <taxon>Monilinia</taxon>
    </lineage>
</organism>
<dbReference type="InterPro" id="IPR002821">
    <property type="entry name" value="Hydantoinase_A"/>
</dbReference>
<evidence type="ECO:0000259" key="2">
    <source>
        <dbReference type="Pfam" id="PF01968"/>
    </source>
</evidence>
<dbReference type="Proteomes" id="UP000322873">
    <property type="component" value="Unassembled WGS sequence"/>
</dbReference>
<proteinExistence type="predicted"/>
<gene>
    <name evidence="5" type="ORF">EYC84_001633</name>
</gene>
<name>A0A5M9JSP5_MONFR</name>
<feature type="coiled-coil region" evidence="1">
    <location>
        <begin position="107"/>
        <end position="167"/>
    </location>
</feature>
<accession>A0A5M9JSP5</accession>
<dbReference type="AlphaFoldDB" id="A0A5M9JSP5"/>
<dbReference type="InterPro" id="IPR003692">
    <property type="entry name" value="Hydantoinase_B"/>
</dbReference>
<dbReference type="GO" id="GO:0006749">
    <property type="term" value="P:glutathione metabolic process"/>
    <property type="evidence" value="ECO:0007669"/>
    <property type="project" value="TreeGrafter"/>
</dbReference>
<comment type="caution">
    <text evidence="5">The sequence shown here is derived from an EMBL/GenBank/DDBJ whole genome shotgun (WGS) entry which is preliminary data.</text>
</comment>
<protein>
    <recommendedName>
        <fullName evidence="7">Hydantoinase B/oxoprolinase domain-containing protein</fullName>
    </recommendedName>
</protein>
<dbReference type="Pfam" id="PF02538">
    <property type="entry name" value="Hydantoinase_B"/>
    <property type="match status" value="1"/>
</dbReference>
<evidence type="ECO:0000313" key="5">
    <source>
        <dbReference type="EMBL" id="KAA8571640.1"/>
    </source>
</evidence>
<evidence type="ECO:0008006" key="7">
    <source>
        <dbReference type="Google" id="ProtNLM"/>
    </source>
</evidence>
<dbReference type="PANTHER" id="PTHR11365">
    <property type="entry name" value="5-OXOPROLINASE RELATED"/>
    <property type="match status" value="1"/>
</dbReference>
<dbReference type="InterPro" id="IPR049517">
    <property type="entry name" value="ACX-like_C"/>
</dbReference>
<evidence type="ECO:0000313" key="6">
    <source>
        <dbReference type="Proteomes" id="UP000322873"/>
    </source>
</evidence>
<keyword evidence="6" id="KW-1185">Reference proteome</keyword>
<dbReference type="EMBL" id="VICG01000005">
    <property type="protein sequence ID" value="KAA8571640.1"/>
    <property type="molecule type" value="Genomic_DNA"/>
</dbReference>
<reference evidence="5 6" key="1">
    <citation type="submission" date="2019-06" db="EMBL/GenBank/DDBJ databases">
        <title>Genome Sequence of the Brown Rot Fungal Pathogen Monilinia fructicola.</title>
        <authorList>
            <person name="De Miccolis Angelini R.M."/>
            <person name="Landi L."/>
            <person name="Abate D."/>
            <person name="Pollastro S."/>
            <person name="Romanazzi G."/>
            <person name="Faretra F."/>
        </authorList>
    </citation>
    <scope>NUCLEOTIDE SEQUENCE [LARGE SCALE GENOMIC DNA]</scope>
    <source>
        <strain evidence="5 6">Mfrc123</strain>
    </source>
</reference>
<dbReference type="PANTHER" id="PTHR11365:SF2">
    <property type="entry name" value="5-OXOPROLINASE"/>
    <property type="match status" value="1"/>
</dbReference>
<sequence>MGGTSTDVSRYGSGRYEHVFETTTAGVTIQSPQLDINTVAAGGGSRLFFKNGLFVVGPESAGAHPGPACYRKGGPVAVTDANLFLGRLIPDFSQRFLERMKMKALTSKRARKLLQELAEQINEEMGKNMTADEEPESKVWTDDGESRDYLKKKIEELKQKSTDVLKEQGFHDNSIVHEEYLNMRYRGTESALMVVKPDKQDHQQEFGFTLPNRDIIVDDVRVRGIGKSFKGLEKTVDRQLREIKPKDVETGKKEYKRSQVYFEGGRQDTPIYKLEDLDIGDRIKGPAILADGTQTIVITPSATALIIETHVVINIGEHESKDKSSVKDETESVDPIHASVSSLIDLWPSQSRWAGLFRKPANNAELSVRNLLKDVSKRFEGHELSAIDYMDDGSPIQLKITIDADKGEAVFDFEGTGPEVYGNTNAPQAVTYSAIIYCLRSLISEDIPLNQGCLKPITVLIPPKSFLSPPDKAAVVGGNVLTSQRVTDVILKAFRACCRLPRRLQQSNFRLRRQRRWSKTRQGIRLLRDDCRGQRSGSQLGRHKWSPYAHDEYADHRRRSIREALPGPAPRIFAPGRQWRGGKTQGWGWRGAGHRVSDSRASFHLEREEGVPTVWTGGRRGCGVRTQYLGAEGGEEWSGEEGSAVA</sequence>